<sequence>MKPYALLIALFFSGLSVSMAQEHTRDKLFPHFKEDIAKMKERENKVKVTPPPQNTHSTKEQLFTDYRPQNSKTRSSRALNTKKTSGKNASDVSATDAAKEIRSKQVKLPAPVEVPAQGNAQENLNAPARSNTGIMTPAPGSTAKPATKAPTTAPANKSFQRAKQ</sequence>
<dbReference type="RefSeq" id="WP_012789281.1">
    <property type="nucleotide sequence ID" value="NC_013132.1"/>
</dbReference>
<evidence type="ECO:0000313" key="3">
    <source>
        <dbReference type="EMBL" id="ACU59105.1"/>
    </source>
</evidence>
<dbReference type="OrthoDB" id="679968at2"/>
<evidence type="ECO:0000256" key="2">
    <source>
        <dbReference type="SAM" id="SignalP"/>
    </source>
</evidence>
<feature type="region of interest" description="Disordered" evidence="1">
    <location>
        <begin position="41"/>
        <end position="164"/>
    </location>
</feature>
<feature type="chain" id="PRO_5036781086" evidence="2">
    <location>
        <begin position="21"/>
        <end position="164"/>
    </location>
</feature>
<dbReference type="EMBL" id="CP001699">
    <property type="protein sequence ID" value="ACU59105.1"/>
    <property type="molecule type" value="Genomic_DNA"/>
</dbReference>
<keyword evidence="2" id="KW-0732">Signal</keyword>
<dbReference type="AlphaFoldDB" id="A0A979GUA1"/>
<feature type="compositionally biased region" description="Polar residues" evidence="1">
    <location>
        <begin position="67"/>
        <end position="93"/>
    </location>
</feature>
<evidence type="ECO:0000313" key="4">
    <source>
        <dbReference type="Proteomes" id="UP000002215"/>
    </source>
</evidence>
<proteinExistence type="predicted"/>
<feature type="signal peptide" evidence="2">
    <location>
        <begin position="1"/>
        <end position="20"/>
    </location>
</feature>
<accession>A0A979GUA1</accession>
<protein>
    <submittedName>
        <fullName evidence="3">Uncharacterized protein</fullName>
    </submittedName>
</protein>
<reference evidence="3 4" key="2">
    <citation type="journal article" date="2010" name="Stand. Genomic Sci.">
        <title>Complete genome sequence of Chitinophaga pinensis type strain (UQM 2034).</title>
        <authorList>
            <person name="Glavina Del Rio T."/>
            <person name="Abt B."/>
            <person name="Spring S."/>
            <person name="Lapidus A."/>
            <person name="Nolan M."/>
            <person name="Tice H."/>
            <person name="Copeland A."/>
            <person name="Cheng J.F."/>
            <person name="Chen F."/>
            <person name="Bruce D."/>
            <person name="Goodwin L."/>
            <person name="Pitluck S."/>
            <person name="Ivanova N."/>
            <person name="Mavromatis K."/>
            <person name="Mikhailova N."/>
            <person name="Pati A."/>
            <person name="Chen A."/>
            <person name="Palaniappan K."/>
            <person name="Land M."/>
            <person name="Hauser L."/>
            <person name="Chang Y.J."/>
            <person name="Jeffries C.D."/>
            <person name="Chain P."/>
            <person name="Saunders E."/>
            <person name="Detter J.C."/>
            <person name="Brettin T."/>
            <person name="Rohde M."/>
            <person name="Goker M."/>
            <person name="Bristow J."/>
            <person name="Eisen J.A."/>
            <person name="Markowitz V."/>
            <person name="Hugenholtz P."/>
            <person name="Kyrpides N.C."/>
            <person name="Klenk H.P."/>
            <person name="Lucas S."/>
        </authorList>
    </citation>
    <scope>NUCLEOTIDE SEQUENCE [LARGE SCALE GENOMIC DNA]</scope>
    <source>
        <strain evidence="4">ATCC 43595 / DSM 2588 / LMG 13176 / NBRC 15968 / NCIMB 11800 / UQM 2034</strain>
    </source>
</reference>
<gene>
    <name evidence="3" type="ordered locus">Cpin_1609</name>
</gene>
<organism evidence="3 4">
    <name type="scientific">Chitinophaga pinensis (strain ATCC 43595 / DSM 2588 / LMG 13176 / NBRC 15968 / NCIMB 11800 / UQM 2034)</name>
    <dbReference type="NCBI Taxonomy" id="485918"/>
    <lineage>
        <taxon>Bacteria</taxon>
        <taxon>Pseudomonadati</taxon>
        <taxon>Bacteroidota</taxon>
        <taxon>Chitinophagia</taxon>
        <taxon>Chitinophagales</taxon>
        <taxon>Chitinophagaceae</taxon>
        <taxon>Chitinophaga</taxon>
    </lineage>
</organism>
<dbReference type="KEGG" id="cpi:Cpin_1609"/>
<name>A0A979GUA1_CHIPD</name>
<reference evidence="4" key="1">
    <citation type="submission" date="2009-08" db="EMBL/GenBank/DDBJ databases">
        <title>The complete genome of Chitinophaga pinensis DSM 2588.</title>
        <authorList>
            <consortium name="US DOE Joint Genome Institute (JGI-PGF)"/>
            <person name="Lucas S."/>
            <person name="Copeland A."/>
            <person name="Lapidus A."/>
            <person name="Glavina del Rio T."/>
            <person name="Dalin E."/>
            <person name="Tice H."/>
            <person name="Bruce D."/>
            <person name="Goodwin L."/>
            <person name="Pitluck S."/>
            <person name="Kyrpides N."/>
            <person name="Mavromatis K."/>
            <person name="Ivanova N."/>
            <person name="Mikhailova N."/>
            <person name="Sims D."/>
            <person name="Meinche L."/>
            <person name="Brettin T."/>
            <person name="Detter J.C."/>
            <person name="Han C."/>
            <person name="Larimer F."/>
            <person name="Land M."/>
            <person name="Hauser L."/>
            <person name="Markowitz V."/>
            <person name="Cheng J.-F."/>
            <person name="Hugenholtz P."/>
            <person name="Woyke T."/>
            <person name="Wu D."/>
            <person name="Spring S."/>
            <person name="Klenk H.-P."/>
            <person name="Eisen J.A."/>
        </authorList>
    </citation>
    <scope>NUCLEOTIDE SEQUENCE [LARGE SCALE GENOMIC DNA]</scope>
    <source>
        <strain evidence="4">ATCC 43595 / DSM 2588 / LMG 13176 / NBRC 15968 / NCIMB 11800 / UQM 2034</strain>
    </source>
</reference>
<feature type="compositionally biased region" description="Polar residues" evidence="1">
    <location>
        <begin position="118"/>
        <end position="134"/>
    </location>
</feature>
<evidence type="ECO:0000256" key="1">
    <source>
        <dbReference type="SAM" id="MobiDB-lite"/>
    </source>
</evidence>
<feature type="compositionally biased region" description="Low complexity" evidence="1">
    <location>
        <begin position="136"/>
        <end position="155"/>
    </location>
</feature>
<dbReference type="Proteomes" id="UP000002215">
    <property type="component" value="Chromosome"/>
</dbReference>